<evidence type="ECO:0000313" key="4">
    <source>
        <dbReference type="Proteomes" id="UP000198862"/>
    </source>
</evidence>
<evidence type="ECO:0000256" key="1">
    <source>
        <dbReference type="ARBA" id="ARBA00005953"/>
    </source>
</evidence>
<comment type="similarity">
    <text evidence="1">Belongs to the 4-hydroxybenzoyl-CoA thioesterase family.</text>
</comment>
<organism evidence="3 4">
    <name type="scientific">Pseudoalteromonas denitrificans DSM 6059</name>
    <dbReference type="NCBI Taxonomy" id="1123010"/>
    <lineage>
        <taxon>Bacteria</taxon>
        <taxon>Pseudomonadati</taxon>
        <taxon>Pseudomonadota</taxon>
        <taxon>Gammaproteobacteria</taxon>
        <taxon>Alteromonadales</taxon>
        <taxon>Pseudoalteromonadaceae</taxon>
        <taxon>Pseudoalteromonas</taxon>
    </lineage>
</organism>
<evidence type="ECO:0000313" key="3">
    <source>
        <dbReference type="EMBL" id="SFC30398.1"/>
    </source>
</evidence>
<dbReference type="Proteomes" id="UP000198862">
    <property type="component" value="Unassembled WGS sequence"/>
</dbReference>
<dbReference type="Gene3D" id="3.10.129.10">
    <property type="entry name" value="Hotdog Thioesterase"/>
    <property type="match status" value="1"/>
</dbReference>
<keyword evidence="2 3" id="KW-0378">Hydrolase</keyword>
<gene>
    <name evidence="3" type="ORF">SAMN02745724_01349</name>
</gene>
<dbReference type="CDD" id="cd00586">
    <property type="entry name" value="4HBT"/>
    <property type="match status" value="1"/>
</dbReference>
<dbReference type="EMBL" id="FOLO01000007">
    <property type="protein sequence ID" value="SFC30398.1"/>
    <property type="molecule type" value="Genomic_DNA"/>
</dbReference>
<dbReference type="InterPro" id="IPR029069">
    <property type="entry name" value="HotDog_dom_sf"/>
</dbReference>
<dbReference type="OrthoDB" id="9800856at2"/>
<dbReference type="SUPFAM" id="SSF54637">
    <property type="entry name" value="Thioesterase/thiol ester dehydrase-isomerase"/>
    <property type="match status" value="1"/>
</dbReference>
<evidence type="ECO:0000256" key="2">
    <source>
        <dbReference type="ARBA" id="ARBA00022801"/>
    </source>
</evidence>
<keyword evidence="4" id="KW-1185">Reference proteome</keyword>
<sequence>MTKNAILSASVDIEIPFHDCDPMQVVWHGNYARYFEVARCALLRKIDFDYLDMQDSGYVWPIVDMRTKFVGSALFAQMITVDAHLVEYESRLKIAYLISCKLTGKKLTKAHTVQVAVDLQTKEMQFVSPDILTIKLRAKNYVA</sequence>
<reference evidence="3 4" key="1">
    <citation type="submission" date="2016-10" db="EMBL/GenBank/DDBJ databases">
        <authorList>
            <person name="de Groot N.N."/>
        </authorList>
    </citation>
    <scope>NUCLEOTIDE SEQUENCE [LARGE SCALE GENOMIC DNA]</scope>
    <source>
        <strain evidence="3 4">DSM 6059</strain>
    </source>
</reference>
<dbReference type="STRING" id="1123010.SAMN02745724_01349"/>
<dbReference type="GO" id="GO:0047617">
    <property type="term" value="F:fatty acyl-CoA hydrolase activity"/>
    <property type="evidence" value="ECO:0007669"/>
    <property type="project" value="TreeGrafter"/>
</dbReference>
<dbReference type="RefSeq" id="WP_091982106.1">
    <property type="nucleotide sequence ID" value="NZ_FOLO01000007.1"/>
</dbReference>
<dbReference type="AlphaFoldDB" id="A0A1I1I826"/>
<proteinExistence type="inferred from homology"/>
<protein>
    <submittedName>
        <fullName evidence="3">Acyl-CoA thioester hydrolase</fullName>
    </submittedName>
</protein>
<dbReference type="PANTHER" id="PTHR31793:SF27">
    <property type="entry name" value="NOVEL THIOESTERASE SUPERFAMILY DOMAIN AND SAPOSIN A-TYPE DOMAIN CONTAINING PROTEIN (0610012H03RIK)"/>
    <property type="match status" value="1"/>
</dbReference>
<accession>A0A1I1I826</accession>
<dbReference type="PANTHER" id="PTHR31793">
    <property type="entry name" value="4-HYDROXYBENZOYL-COA THIOESTERASE FAMILY MEMBER"/>
    <property type="match status" value="1"/>
</dbReference>
<dbReference type="Pfam" id="PF13279">
    <property type="entry name" value="4HBT_2"/>
    <property type="match status" value="1"/>
</dbReference>
<name>A0A1I1I826_9GAMM</name>
<dbReference type="InterPro" id="IPR050563">
    <property type="entry name" value="4-hydroxybenzoyl-CoA_TE"/>
</dbReference>